<evidence type="ECO:0000259" key="3">
    <source>
        <dbReference type="PROSITE" id="PS51819"/>
    </source>
</evidence>
<dbReference type="EMBL" id="CALNXI010000225">
    <property type="protein sequence ID" value="CAH3022567.1"/>
    <property type="molecule type" value="Genomic_DNA"/>
</dbReference>
<dbReference type="PRINTS" id="PR00412">
    <property type="entry name" value="EPOXHYDRLASE"/>
</dbReference>
<dbReference type="PRINTS" id="PR00111">
    <property type="entry name" value="ABHYDROLASE"/>
</dbReference>
<keyword evidence="5" id="KW-1185">Reference proteome</keyword>
<proteinExistence type="inferred from homology"/>
<dbReference type="InterPro" id="IPR029068">
    <property type="entry name" value="Glyas_Bleomycin-R_OHBP_Dase"/>
</dbReference>
<comment type="similarity">
    <text evidence="1">Belongs to the methylmalonyl-CoA epimerase family.</text>
</comment>
<dbReference type="Gene3D" id="3.10.180.10">
    <property type="entry name" value="2,3-Dihydroxybiphenyl 1,2-Dioxygenase, domain 1"/>
    <property type="match status" value="1"/>
</dbReference>
<keyword evidence="2" id="KW-0479">Metal-binding</keyword>
<dbReference type="SUPFAM" id="SSF53474">
    <property type="entry name" value="alpha/beta-Hydrolases"/>
    <property type="match status" value="1"/>
</dbReference>
<dbReference type="SUPFAM" id="SSF54593">
    <property type="entry name" value="Glyoxalase/Bleomycin resistance protein/Dihydroxybiphenyl dioxygenase"/>
    <property type="match status" value="1"/>
</dbReference>
<dbReference type="Proteomes" id="UP001159427">
    <property type="component" value="Unassembled WGS sequence"/>
</dbReference>
<dbReference type="PROSITE" id="PS51819">
    <property type="entry name" value="VOC"/>
    <property type="match status" value="1"/>
</dbReference>
<dbReference type="InterPro" id="IPR029058">
    <property type="entry name" value="AB_hydrolase_fold"/>
</dbReference>
<dbReference type="NCBIfam" id="TIGR03081">
    <property type="entry name" value="metmalonyl_epim"/>
    <property type="match status" value="1"/>
</dbReference>
<comment type="caution">
    <text evidence="4">The sequence shown here is derived from an EMBL/GenBank/DDBJ whole genome shotgun (WGS) entry which is preliminary data.</text>
</comment>
<reference evidence="4 5" key="1">
    <citation type="submission" date="2022-05" db="EMBL/GenBank/DDBJ databases">
        <authorList>
            <consortium name="Genoscope - CEA"/>
            <person name="William W."/>
        </authorList>
    </citation>
    <scope>NUCLEOTIDE SEQUENCE [LARGE SCALE GENOMIC DNA]</scope>
</reference>
<organism evidence="4 5">
    <name type="scientific">Porites evermanni</name>
    <dbReference type="NCBI Taxonomy" id="104178"/>
    <lineage>
        <taxon>Eukaryota</taxon>
        <taxon>Metazoa</taxon>
        <taxon>Cnidaria</taxon>
        <taxon>Anthozoa</taxon>
        <taxon>Hexacorallia</taxon>
        <taxon>Scleractinia</taxon>
        <taxon>Fungiina</taxon>
        <taxon>Poritidae</taxon>
        <taxon>Porites</taxon>
    </lineage>
</organism>
<dbReference type="Pfam" id="PF00561">
    <property type="entry name" value="Abhydrolase_1"/>
    <property type="match status" value="1"/>
</dbReference>
<evidence type="ECO:0000256" key="2">
    <source>
        <dbReference type="ARBA" id="ARBA00022723"/>
    </source>
</evidence>
<dbReference type="InterPro" id="IPR051785">
    <property type="entry name" value="MMCE/EMCE_epimerase"/>
</dbReference>
<accession>A0ABN8M349</accession>
<dbReference type="InterPro" id="IPR037523">
    <property type="entry name" value="VOC_core"/>
</dbReference>
<evidence type="ECO:0000313" key="4">
    <source>
        <dbReference type="EMBL" id="CAH3022567.1"/>
    </source>
</evidence>
<dbReference type="InterPro" id="IPR000073">
    <property type="entry name" value="AB_hydrolase_1"/>
</dbReference>
<dbReference type="Gene3D" id="3.40.50.1820">
    <property type="entry name" value="alpha/beta hydrolase"/>
    <property type="match status" value="1"/>
</dbReference>
<name>A0ABN8M349_9CNID</name>
<dbReference type="InterPro" id="IPR017515">
    <property type="entry name" value="MeMalonyl-CoA_epimerase"/>
</dbReference>
<feature type="domain" description="VOC" evidence="3">
    <location>
        <begin position="38"/>
        <end position="164"/>
    </location>
</feature>
<dbReference type="InterPro" id="IPR000639">
    <property type="entry name" value="Epox_hydrolase-like"/>
</dbReference>
<sequence length="723" mass="79096">MASGHFRSLFLRGAVLSLARRAATNISNNREKLWKLGKLNHVAIAVPDLDQASTMYKNVLGADVSGVLDLPEHGVSTVFVNLGNSKLELLHPLGENSPIAGFLKKNTSGGIHHICIEVDDIKAAMKDLKEHKIRALSPEPRIGAHGKPVVFLHPKDCATDVVTRLPLRLHIGTSVSGKNLHPIKKIVFEDSLMCGAFGGRDQNRVGPITDLTSERIEIRQGRWLRVVHYKPCVSSSADSGFSRENSFNSVSSATKAVDPDYKRVVVIFFFHGVGGSADLWYEQLLYFCKAGYEVVAPDLLGHGQSSAPRNSADYEFSELSCDLVFLFDRYHKKRNVLVGHSYGASFCSVIASERARLVSKMVLIAGGGPVPLVGVNSCDLFRLPTPVLSCIKPVFLGVYERRAYNSQKARSIKKKVKAFSAPPFVLKAVMAGQRWEEGDEAYHQELMVPALLIYGAQDKFVTLEEEEWMQEVIYSSSLEVIQDAGHMVMVESPVRVNCLIHNFLQRDATTRSLCQQPVDLSSKGSLHVMKTSDVNVAQNNAEPLQSVLEITDEGAQRHSSGMTLEPLDKGLRDVRSSLASLSVPENFRTARRYSGDSLEAIDISQHYGPEICLEIPQSAGKEGKRTSLVCDGNITVQASKSEREQKTGGNVNQLASASLSPTLGAIHIIRPLAGIAWTRDDTNVRAKSGSFLRSTLGLKKLSIGEIGSKSAPSSPVTRKSTKF</sequence>
<gene>
    <name evidence="4" type="ORF">PEVE_00016032</name>
</gene>
<evidence type="ECO:0000313" key="5">
    <source>
        <dbReference type="Proteomes" id="UP001159427"/>
    </source>
</evidence>
<protein>
    <recommendedName>
        <fullName evidence="3">VOC domain-containing protein</fullName>
    </recommendedName>
</protein>
<dbReference type="PANTHER" id="PTHR43048:SF3">
    <property type="entry name" value="METHYLMALONYL-COA EPIMERASE, MITOCHONDRIAL"/>
    <property type="match status" value="1"/>
</dbReference>
<dbReference type="Pfam" id="PF13669">
    <property type="entry name" value="Glyoxalase_4"/>
    <property type="match status" value="1"/>
</dbReference>
<evidence type="ECO:0000256" key="1">
    <source>
        <dbReference type="ARBA" id="ARBA00009308"/>
    </source>
</evidence>
<dbReference type="PANTHER" id="PTHR43048">
    <property type="entry name" value="METHYLMALONYL-COA EPIMERASE"/>
    <property type="match status" value="1"/>
</dbReference>
<dbReference type="CDD" id="cd07249">
    <property type="entry name" value="MMCE"/>
    <property type="match status" value="1"/>
</dbReference>